<evidence type="ECO:0000256" key="6">
    <source>
        <dbReference type="ARBA" id="ARBA00022984"/>
    </source>
</evidence>
<dbReference type="GO" id="GO:0005975">
    <property type="term" value="P:carbohydrate metabolic process"/>
    <property type="evidence" value="ECO:0007669"/>
    <property type="project" value="InterPro"/>
</dbReference>
<comment type="caution">
    <text evidence="10">Lacks conserved residue(s) required for the propagation of feature annotation.</text>
</comment>
<dbReference type="Pfam" id="PF04101">
    <property type="entry name" value="Glyco_tran_28_C"/>
    <property type="match status" value="1"/>
</dbReference>
<feature type="binding site" evidence="10">
    <location>
        <position position="129"/>
    </location>
    <ligand>
        <name>UDP-N-acetyl-alpha-D-glucosamine</name>
        <dbReference type="ChEBI" id="CHEBI:57705"/>
    </ligand>
</feature>
<dbReference type="GO" id="GO:0071555">
    <property type="term" value="P:cell wall organization"/>
    <property type="evidence" value="ECO:0007669"/>
    <property type="project" value="UniProtKB-KW"/>
</dbReference>
<evidence type="ECO:0000256" key="5">
    <source>
        <dbReference type="ARBA" id="ARBA00022960"/>
    </source>
</evidence>
<feature type="domain" description="Glycosyl transferase family 28 C-terminal" evidence="12">
    <location>
        <begin position="195"/>
        <end position="354"/>
    </location>
</feature>
<comment type="subcellular location">
    <subcellularLocation>
        <location evidence="10">Cell membrane</location>
        <topology evidence="10">Peripheral membrane protein</topology>
        <orientation evidence="10">Cytoplasmic side</orientation>
    </subcellularLocation>
</comment>
<dbReference type="STRING" id="1679444.PYTT_0945"/>
<dbReference type="PANTHER" id="PTHR21015:SF22">
    <property type="entry name" value="GLYCOSYLTRANSFERASE"/>
    <property type="match status" value="1"/>
</dbReference>
<dbReference type="GO" id="GO:0051301">
    <property type="term" value="P:cell division"/>
    <property type="evidence" value="ECO:0007669"/>
    <property type="project" value="UniProtKB-KW"/>
</dbReference>
<dbReference type="OrthoDB" id="9808936at2"/>
<dbReference type="CDD" id="cd03785">
    <property type="entry name" value="GT28_MurG"/>
    <property type="match status" value="1"/>
</dbReference>
<dbReference type="GO" id="GO:0051991">
    <property type="term" value="F:UDP-N-acetyl-D-glucosamine:N-acetylmuramoyl-L-alanyl-D-glutamyl-meso-2,6-diaminopimelyl-D-alanyl-D-alanine-diphosphoundecaprenol 4-beta-N-acetylglucosaminlytransferase activity"/>
    <property type="evidence" value="ECO:0007669"/>
    <property type="project" value="RHEA"/>
</dbReference>
<dbReference type="InterPro" id="IPR006009">
    <property type="entry name" value="GlcNAc_MurG"/>
</dbReference>
<keyword evidence="6 10" id="KW-0573">Peptidoglycan synthesis</keyword>
<feature type="binding site" evidence="10">
    <location>
        <begin position="16"/>
        <end position="18"/>
    </location>
    <ligand>
        <name>UDP-N-acetyl-alpha-D-glucosamine</name>
        <dbReference type="ChEBI" id="CHEBI:57705"/>
    </ligand>
</feature>
<keyword evidence="2 10" id="KW-0132">Cell division</keyword>
<dbReference type="GO" id="GO:0008360">
    <property type="term" value="P:regulation of cell shape"/>
    <property type="evidence" value="ECO:0007669"/>
    <property type="project" value="UniProtKB-KW"/>
</dbReference>
<evidence type="ECO:0000256" key="8">
    <source>
        <dbReference type="ARBA" id="ARBA00023306"/>
    </source>
</evidence>
<keyword evidence="3 10" id="KW-0328">Glycosyltransferase</keyword>
<evidence type="ECO:0000256" key="4">
    <source>
        <dbReference type="ARBA" id="ARBA00022679"/>
    </source>
</evidence>
<dbReference type="GO" id="GO:0009252">
    <property type="term" value="P:peptidoglycan biosynthetic process"/>
    <property type="evidence" value="ECO:0007669"/>
    <property type="project" value="UniProtKB-UniRule"/>
</dbReference>
<keyword evidence="9 10" id="KW-0961">Cell wall biogenesis/degradation</keyword>
<keyword evidence="1 10" id="KW-1003">Cell membrane</keyword>
<keyword evidence="8 10" id="KW-0131">Cell cycle</keyword>
<evidence type="ECO:0000256" key="1">
    <source>
        <dbReference type="ARBA" id="ARBA00022475"/>
    </source>
</evidence>
<dbReference type="RefSeq" id="WP_083076594.1">
    <property type="nucleotide sequence ID" value="NZ_JACVVN010000001.1"/>
</dbReference>
<protein>
    <recommendedName>
        <fullName evidence="10">UDP-N-acetylglucosamine--N-acetylmuramyl-(pentapeptide) pyrophosphoryl-undecaprenol N-acetylglucosamine transferase</fullName>
        <ecNumber evidence="10">2.4.1.227</ecNumber>
    </recommendedName>
    <alternativeName>
        <fullName evidence="10">Undecaprenyl-PP-MurNAc-pentapeptide-UDPGlcNAc GlcNAc transferase</fullName>
    </alternativeName>
</protein>
<evidence type="ECO:0000313" key="14">
    <source>
        <dbReference type="Proteomes" id="UP000176204"/>
    </source>
</evidence>
<dbReference type="Proteomes" id="UP000176204">
    <property type="component" value="Chromosome I"/>
</dbReference>
<accession>A0A1H6L855</accession>
<name>A0A1H6L855_9BACT</name>
<dbReference type="Gene3D" id="3.40.50.2000">
    <property type="entry name" value="Glycogen Phosphorylase B"/>
    <property type="match status" value="2"/>
</dbReference>
<dbReference type="InterPro" id="IPR004276">
    <property type="entry name" value="GlycoTrans_28_N"/>
</dbReference>
<organism evidence="13 14">
    <name type="scientific">Akkermansia glycaniphila</name>
    <dbReference type="NCBI Taxonomy" id="1679444"/>
    <lineage>
        <taxon>Bacteria</taxon>
        <taxon>Pseudomonadati</taxon>
        <taxon>Verrucomicrobiota</taxon>
        <taxon>Verrucomicrobiia</taxon>
        <taxon>Verrucomicrobiales</taxon>
        <taxon>Akkermansiaceae</taxon>
        <taxon>Akkermansia</taxon>
    </lineage>
</organism>
<keyword evidence="4 10" id="KW-0808">Transferase</keyword>
<dbReference type="KEGG" id="agl:PYTT_0945"/>
<proteinExistence type="inferred from homology"/>
<comment type="function">
    <text evidence="10">Cell wall formation. Catalyzes the transfer of a GlcNAc subunit on undecaprenyl-pyrophosphoryl-MurNAc-pentapeptide (lipid intermediate I) to form undecaprenyl-pyrophosphoryl-MurNAc-(pentapeptide)GlcNAc (lipid intermediate II).</text>
</comment>
<comment type="pathway">
    <text evidence="10">Cell wall biogenesis; peptidoglycan biosynthesis.</text>
</comment>
<evidence type="ECO:0000259" key="11">
    <source>
        <dbReference type="Pfam" id="PF03033"/>
    </source>
</evidence>
<keyword evidence="14" id="KW-1185">Reference proteome</keyword>
<feature type="binding site" evidence="10">
    <location>
        <position position="296"/>
    </location>
    <ligand>
        <name>UDP-N-acetyl-alpha-D-glucosamine</name>
        <dbReference type="ChEBI" id="CHEBI:57705"/>
    </ligand>
</feature>
<dbReference type="UniPathway" id="UPA00219"/>
<feature type="binding site" evidence="10">
    <location>
        <position position="201"/>
    </location>
    <ligand>
        <name>UDP-N-acetyl-alpha-D-glucosamine</name>
        <dbReference type="ChEBI" id="CHEBI:57705"/>
    </ligand>
</feature>
<feature type="domain" description="Glycosyltransferase family 28 N-terminal" evidence="11">
    <location>
        <begin position="9"/>
        <end position="147"/>
    </location>
</feature>
<sequence length="365" mass="39428">MSQTEPLTVVIACGGTGGHLFPGIAVAQELKRKGHRPILLISMKSVDAQASNKYEDLEFRPVEAIAMPRLASLKTFGFVWKLVRTWRSCRRILREVKADVVLGMGGFTSLPPVRAGYGLGLRTYVHDSNALPGKANRLTARWCDAVLLGVQEASHYFPKSECMVTGTPVRAELARSVNVVFAREAFGLDTIRPVVLSMGGSQGAKQLNTHVLEAARRDASVQYLLLAGTADYERVQKMAADLPHVKVLPFCSDMASAYAAADGVICRSGASSLTELAALGKAALLVPYPFAADDHQMHNARVYAAHGAARVNGQETLSPEVILSFVHEIVLNREAREEMESAARALSSDDAAQKIAHVLEHSTLS</sequence>
<feature type="binding site" evidence="10">
    <location>
        <position position="170"/>
    </location>
    <ligand>
        <name>UDP-N-acetyl-alpha-D-glucosamine</name>
        <dbReference type="ChEBI" id="CHEBI:57705"/>
    </ligand>
</feature>
<dbReference type="GO" id="GO:0005886">
    <property type="term" value="C:plasma membrane"/>
    <property type="evidence" value="ECO:0007669"/>
    <property type="project" value="UniProtKB-SubCell"/>
</dbReference>
<reference evidence="14" key="1">
    <citation type="submission" date="2016-09" db="EMBL/GenBank/DDBJ databases">
        <authorList>
            <person name="Koehorst J."/>
        </authorList>
    </citation>
    <scope>NUCLEOTIDE SEQUENCE [LARGE SCALE GENOMIC DNA]</scope>
</reference>
<dbReference type="NCBIfam" id="TIGR01133">
    <property type="entry name" value="murG"/>
    <property type="match status" value="1"/>
</dbReference>
<evidence type="ECO:0000259" key="12">
    <source>
        <dbReference type="Pfam" id="PF04101"/>
    </source>
</evidence>
<comment type="similarity">
    <text evidence="10">Belongs to the glycosyltransferase 28 family. MurG subfamily.</text>
</comment>
<evidence type="ECO:0000313" key="13">
    <source>
        <dbReference type="EMBL" id="SEH81449.1"/>
    </source>
</evidence>
<dbReference type="PANTHER" id="PTHR21015">
    <property type="entry name" value="UDP-N-ACETYLGLUCOSAMINE--N-ACETYLMURAMYL-(PENTAPEPTIDE) PYROPHOSPHORYL-UNDECAPRENOL N-ACETYLGLUCOSAMINE TRANSFERASE 1"/>
    <property type="match status" value="1"/>
</dbReference>
<evidence type="ECO:0000256" key="3">
    <source>
        <dbReference type="ARBA" id="ARBA00022676"/>
    </source>
</evidence>
<dbReference type="EMBL" id="LT629973">
    <property type="protein sequence ID" value="SEH81449.1"/>
    <property type="molecule type" value="Genomic_DNA"/>
</dbReference>
<dbReference type="SUPFAM" id="SSF53756">
    <property type="entry name" value="UDP-Glycosyltransferase/glycogen phosphorylase"/>
    <property type="match status" value="1"/>
</dbReference>
<evidence type="ECO:0000256" key="10">
    <source>
        <dbReference type="HAMAP-Rule" id="MF_00033"/>
    </source>
</evidence>
<dbReference type="InterPro" id="IPR007235">
    <property type="entry name" value="Glyco_trans_28_C"/>
</dbReference>
<evidence type="ECO:0000256" key="9">
    <source>
        <dbReference type="ARBA" id="ARBA00023316"/>
    </source>
</evidence>
<keyword evidence="7 10" id="KW-0472">Membrane</keyword>
<dbReference type="HAMAP" id="MF_00033">
    <property type="entry name" value="MurG"/>
    <property type="match status" value="1"/>
</dbReference>
<gene>
    <name evidence="10" type="primary">murG</name>
    <name evidence="13" type="ORF">PYTT_0945</name>
</gene>
<keyword evidence="5 10" id="KW-0133">Cell shape</keyword>
<dbReference type="EC" id="2.4.1.227" evidence="10"/>
<evidence type="ECO:0000256" key="2">
    <source>
        <dbReference type="ARBA" id="ARBA00022618"/>
    </source>
</evidence>
<dbReference type="GO" id="GO:0050511">
    <property type="term" value="F:undecaprenyldiphospho-muramoylpentapeptide beta-N-acetylglucosaminyltransferase activity"/>
    <property type="evidence" value="ECO:0007669"/>
    <property type="project" value="UniProtKB-UniRule"/>
</dbReference>
<dbReference type="Pfam" id="PF03033">
    <property type="entry name" value="Glyco_transf_28"/>
    <property type="match status" value="1"/>
</dbReference>
<dbReference type="AlphaFoldDB" id="A0A1H6L855"/>
<evidence type="ECO:0000256" key="7">
    <source>
        <dbReference type="ARBA" id="ARBA00023136"/>
    </source>
</evidence>
<comment type="catalytic activity">
    <reaction evidence="10">
        <text>di-trans,octa-cis-undecaprenyl diphospho-N-acetyl-alpha-D-muramoyl-L-alanyl-D-glutamyl-meso-2,6-diaminopimeloyl-D-alanyl-D-alanine + UDP-N-acetyl-alpha-D-glucosamine = di-trans,octa-cis-undecaprenyl diphospho-[N-acetyl-alpha-D-glucosaminyl-(1-&gt;4)]-N-acetyl-alpha-D-muramoyl-L-alanyl-D-glutamyl-meso-2,6-diaminopimeloyl-D-alanyl-D-alanine + UDP + H(+)</text>
        <dbReference type="Rhea" id="RHEA:31227"/>
        <dbReference type="ChEBI" id="CHEBI:15378"/>
        <dbReference type="ChEBI" id="CHEBI:57705"/>
        <dbReference type="ChEBI" id="CHEBI:58223"/>
        <dbReference type="ChEBI" id="CHEBI:61387"/>
        <dbReference type="ChEBI" id="CHEBI:61388"/>
        <dbReference type="EC" id="2.4.1.227"/>
    </reaction>
</comment>